<keyword evidence="2" id="KW-1185">Reference proteome</keyword>
<reference evidence="2" key="1">
    <citation type="journal article" date="2023" name="G3 (Bethesda)">
        <title>Genome assembly and association tests identify interacting loci associated with vigor, precocity, and sex in interspecific pistachio rootstocks.</title>
        <authorList>
            <person name="Palmer W."/>
            <person name="Jacygrad E."/>
            <person name="Sagayaradj S."/>
            <person name="Cavanaugh K."/>
            <person name="Han R."/>
            <person name="Bertier L."/>
            <person name="Beede B."/>
            <person name="Kafkas S."/>
            <person name="Golino D."/>
            <person name="Preece J."/>
            <person name="Michelmore R."/>
        </authorList>
    </citation>
    <scope>NUCLEOTIDE SEQUENCE [LARGE SCALE GENOMIC DNA]</scope>
</reference>
<comment type="caution">
    <text evidence="1">The sequence shown here is derived from an EMBL/GenBank/DDBJ whole genome shotgun (WGS) entry which is preliminary data.</text>
</comment>
<proteinExistence type="predicted"/>
<dbReference type="EMBL" id="CM047897">
    <property type="protein sequence ID" value="KAJ0111233.1"/>
    <property type="molecule type" value="Genomic_DNA"/>
</dbReference>
<organism evidence="1 2">
    <name type="scientific">Pistacia atlantica</name>
    <dbReference type="NCBI Taxonomy" id="434234"/>
    <lineage>
        <taxon>Eukaryota</taxon>
        <taxon>Viridiplantae</taxon>
        <taxon>Streptophyta</taxon>
        <taxon>Embryophyta</taxon>
        <taxon>Tracheophyta</taxon>
        <taxon>Spermatophyta</taxon>
        <taxon>Magnoliopsida</taxon>
        <taxon>eudicotyledons</taxon>
        <taxon>Gunneridae</taxon>
        <taxon>Pentapetalae</taxon>
        <taxon>rosids</taxon>
        <taxon>malvids</taxon>
        <taxon>Sapindales</taxon>
        <taxon>Anacardiaceae</taxon>
        <taxon>Pistacia</taxon>
    </lineage>
</organism>
<accession>A0ACC1C692</accession>
<protein>
    <submittedName>
        <fullName evidence="1">Uncharacterized protein</fullName>
    </submittedName>
</protein>
<evidence type="ECO:0000313" key="2">
    <source>
        <dbReference type="Proteomes" id="UP001164250"/>
    </source>
</evidence>
<dbReference type="Proteomes" id="UP001164250">
    <property type="component" value="Chromosome 1"/>
</dbReference>
<sequence>MSEPNVCATKVSGRFAIIIPSPPPPPDDEVKETEAEKRVVKKRKMKKMEGEADKGVALDTTWIGRSKMPSASMVRTQPALEQEYAP</sequence>
<name>A0ACC1C692_9ROSI</name>
<evidence type="ECO:0000313" key="1">
    <source>
        <dbReference type="EMBL" id="KAJ0111233.1"/>
    </source>
</evidence>
<gene>
    <name evidence="1" type="ORF">Patl1_00545</name>
</gene>